<feature type="modified residue" description="N6-(pyridoxal phosphate)lysine" evidence="8">
    <location>
        <position position="196"/>
    </location>
</feature>
<evidence type="ECO:0000256" key="2">
    <source>
        <dbReference type="ARBA" id="ARBA00009077"/>
    </source>
</evidence>
<comment type="caution">
    <text evidence="10">The sequence shown here is derived from an EMBL/GenBank/DDBJ whole genome shotgun (WGS) entry which is preliminary data.</text>
</comment>
<dbReference type="InterPro" id="IPR000277">
    <property type="entry name" value="Cys/Met-Metab_PyrdxlP-dep_enz"/>
</dbReference>
<dbReference type="PIRSF" id="PIRSF001434">
    <property type="entry name" value="CGS"/>
    <property type="match status" value="1"/>
</dbReference>
<dbReference type="Pfam" id="PF01053">
    <property type="entry name" value="Cys_Met_Meta_PP"/>
    <property type="match status" value="1"/>
</dbReference>
<keyword evidence="5 8" id="KW-0663">Pyridoxal phosphate</keyword>
<dbReference type="InterPro" id="IPR015421">
    <property type="entry name" value="PyrdxlP-dep_Trfase_major"/>
</dbReference>
<dbReference type="Proteomes" id="UP001054884">
    <property type="component" value="Unassembled WGS sequence"/>
</dbReference>
<protein>
    <recommendedName>
        <fullName evidence="3">cysteine-S-conjugate beta-lyase</fullName>
        <ecNumber evidence="3">4.4.1.13</ecNumber>
    </recommendedName>
</protein>
<accession>A0ABD0AGK0</accession>
<evidence type="ECO:0000256" key="5">
    <source>
        <dbReference type="ARBA" id="ARBA00022898"/>
    </source>
</evidence>
<dbReference type="RefSeq" id="WP_236160203.1">
    <property type="nucleotide sequence ID" value="NZ_BNHQ01000028.1"/>
</dbReference>
<reference evidence="10 11" key="1">
    <citation type="journal article" date="2022" name="J. Dairy Sci.">
        <title>Genetic diversity of Lactobacillus delbrueckii isolated from raw milk in Hokkaido, Japan.</title>
        <authorList>
            <person name="Tsuchihashi H."/>
            <person name="Ichikawa A."/>
            <person name="Takeda M."/>
            <person name="Koizumi A."/>
            <person name="Mizoguchi C."/>
            <person name="Ishida T."/>
            <person name="Kimura K."/>
        </authorList>
    </citation>
    <scope>NUCLEOTIDE SEQUENCE [LARGE SCALE GENOMIC DNA]</scope>
    <source>
        <strain evidence="10 11">ME-791</strain>
    </source>
</reference>
<evidence type="ECO:0000256" key="9">
    <source>
        <dbReference type="RuleBase" id="RU362118"/>
    </source>
</evidence>
<evidence type="ECO:0000256" key="4">
    <source>
        <dbReference type="ARBA" id="ARBA00022605"/>
    </source>
</evidence>
<evidence type="ECO:0000313" key="10">
    <source>
        <dbReference type="EMBL" id="GHN34200.1"/>
    </source>
</evidence>
<dbReference type="SUPFAM" id="SSF53383">
    <property type="entry name" value="PLP-dependent transferases"/>
    <property type="match status" value="1"/>
</dbReference>
<dbReference type="InterPro" id="IPR054542">
    <property type="entry name" value="Cys_met_metab_PP"/>
</dbReference>
<comment type="cofactor">
    <cofactor evidence="1 9">
        <name>pyridoxal 5'-phosphate</name>
        <dbReference type="ChEBI" id="CHEBI:597326"/>
    </cofactor>
</comment>
<dbReference type="PROSITE" id="PS00868">
    <property type="entry name" value="CYS_MET_METAB_PP"/>
    <property type="match status" value="1"/>
</dbReference>
<proteinExistence type="inferred from homology"/>
<dbReference type="EMBL" id="BNHY01000031">
    <property type="protein sequence ID" value="GHN34200.1"/>
    <property type="molecule type" value="Genomic_DNA"/>
</dbReference>
<evidence type="ECO:0000256" key="7">
    <source>
        <dbReference type="ARBA" id="ARBA00023239"/>
    </source>
</evidence>
<dbReference type="Gene3D" id="3.90.1150.10">
    <property type="entry name" value="Aspartate Aminotransferase, domain 1"/>
    <property type="match status" value="1"/>
</dbReference>
<keyword evidence="6" id="KW-0486">Methionine biosynthesis</keyword>
<gene>
    <name evidence="10" type="primary">metC_2</name>
    <name evidence="10" type="ORF">ME791_13520</name>
</gene>
<evidence type="ECO:0000256" key="1">
    <source>
        <dbReference type="ARBA" id="ARBA00001933"/>
    </source>
</evidence>
<comment type="similarity">
    <text evidence="2 9">Belongs to the trans-sulfuration enzymes family.</text>
</comment>
<dbReference type="AlphaFoldDB" id="A0ABD0AGK0"/>
<dbReference type="Gene3D" id="3.40.640.10">
    <property type="entry name" value="Type I PLP-dependent aspartate aminotransferase-like (Major domain)"/>
    <property type="match status" value="1"/>
</dbReference>
<organism evidence="10 11">
    <name type="scientific">Lactobacillus delbrueckii</name>
    <dbReference type="NCBI Taxonomy" id="1584"/>
    <lineage>
        <taxon>Bacteria</taxon>
        <taxon>Bacillati</taxon>
        <taxon>Bacillota</taxon>
        <taxon>Bacilli</taxon>
        <taxon>Lactobacillales</taxon>
        <taxon>Lactobacillaceae</taxon>
        <taxon>Lactobacillus</taxon>
    </lineage>
</organism>
<dbReference type="GO" id="GO:0047804">
    <property type="term" value="F:cysteine-S-conjugate beta-lyase activity"/>
    <property type="evidence" value="ECO:0007669"/>
    <property type="project" value="UniProtKB-EC"/>
</dbReference>
<evidence type="ECO:0000256" key="3">
    <source>
        <dbReference type="ARBA" id="ARBA00012224"/>
    </source>
</evidence>
<name>A0ABD0AGK0_9LACO</name>
<dbReference type="CDD" id="cd00614">
    <property type="entry name" value="CGS_like"/>
    <property type="match status" value="1"/>
</dbReference>
<dbReference type="PANTHER" id="PTHR11808:SF50">
    <property type="entry name" value="CYSTATHIONINE BETA-LYASE"/>
    <property type="match status" value="1"/>
</dbReference>
<dbReference type="InterPro" id="IPR015424">
    <property type="entry name" value="PyrdxlP-dep_Trfase"/>
</dbReference>
<dbReference type="GO" id="GO:0009086">
    <property type="term" value="P:methionine biosynthetic process"/>
    <property type="evidence" value="ECO:0007669"/>
    <property type="project" value="UniProtKB-KW"/>
</dbReference>
<dbReference type="FunFam" id="3.40.640.10:FF:000009">
    <property type="entry name" value="Cystathionine gamma-synthase homolog"/>
    <property type="match status" value="1"/>
</dbReference>
<keyword evidence="7" id="KW-0456">Lyase</keyword>
<dbReference type="EC" id="4.4.1.13" evidence="3"/>
<evidence type="ECO:0000256" key="6">
    <source>
        <dbReference type="ARBA" id="ARBA00023167"/>
    </source>
</evidence>
<keyword evidence="4" id="KW-0028">Amino-acid biosynthesis</keyword>
<dbReference type="InterPro" id="IPR015422">
    <property type="entry name" value="PyrdxlP-dep_Trfase_small"/>
</dbReference>
<dbReference type="PANTHER" id="PTHR11808">
    <property type="entry name" value="TRANS-SULFURATION ENZYME FAMILY MEMBER"/>
    <property type="match status" value="1"/>
</dbReference>
<evidence type="ECO:0000313" key="11">
    <source>
        <dbReference type="Proteomes" id="UP001054884"/>
    </source>
</evidence>
<sequence length="383" mass="41233">MAGFNTRLVHQPRQNDNQTGAVAVPVYKATTFAYPKIGAQVKYDYSRSGNPTRNAVEEQLASLEGGDRAFVFASGMAAIHAALAIFAAGDHIVIGDQIYGGTFRIVYQYFKDRGLEFTAVDTRDLAAVENAIQPNTKAIYFEPVTNPLLQVTPVSGIAQLAHEHGILAITDNTFLSPYLLRPLEYGADLVVHSATKYLAGHSDVSAGAVIAKGEELADRVYFVQNAIGGILSPEDSNELARGIKTLSLRLDRQMENVQAIIGFLKKQAGIAKIYYPGDPDLAGYDDLRKEAKGAGGVFSCELDKEIYDPVVFVNSLNLFSLAVSLGAVESLVELPSKMSHAELSEEEQLAAGIKPGLIRFAVGIEDAADLIADIDQALAEAKR</sequence>
<evidence type="ECO:0000256" key="8">
    <source>
        <dbReference type="PIRSR" id="PIRSR001434-2"/>
    </source>
</evidence>